<evidence type="ECO:0000256" key="4">
    <source>
        <dbReference type="ARBA" id="ARBA00022490"/>
    </source>
</evidence>
<dbReference type="GO" id="GO:0043409">
    <property type="term" value="P:negative regulation of MAPK cascade"/>
    <property type="evidence" value="ECO:0007669"/>
    <property type="project" value="TreeGrafter"/>
</dbReference>
<dbReference type="CDD" id="cd14566">
    <property type="entry name" value="DSP_MKP_classII"/>
    <property type="match status" value="1"/>
</dbReference>
<evidence type="ECO:0000256" key="2">
    <source>
        <dbReference type="ARBA" id="ARBA00008601"/>
    </source>
</evidence>
<comment type="subcellular location">
    <subcellularLocation>
        <location evidence="1">Cytoplasm</location>
    </subcellularLocation>
</comment>
<dbReference type="PROSITE" id="PS50054">
    <property type="entry name" value="TYR_PHOSPHATASE_DUAL"/>
    <property type="match status" value="1"/>
</dbReference>
<comment type="catalytic activity">
    <reaction evidence="7">
        <text>O-phospho-L-tyrosyl-[protein] + H2O = L-tyrosyl-[protein] + phosphate</text>
        <dbReference type="Rhea" id="RHEA:10684"/>
        <dbReference type="Rhea" id="RHEA-COMP:10136"/>
        <dbReference type="Rhea" id="RHEA-COMP:20101"/>
        <dbReference type="ChEBI" id="CHEBI:15377"/>
        <dbReference type="ChEBI" id="CHEBI:43474"/>
        <dbReference type="ChEBI" id="CHEBI:46858"/>
        <dbReference type="ChEBI" id="CHEBI:61978"/>
        <dbReference type="EC" id="3.1.3.48"/>
    </reaction>
</comment>
<comment type="similarity">
    <text evidence="2">Belongs to the protein-tyrosine phosphatase family. Non-receptor class dual specificity subfamily.</text>
</comment>
<dbReference type="PROSITE" id="PS50056">
    <property type="entry name" value="TYR_PHOSPHATASE_2"/>
    <property type="match status" value="1"/>
</dbReference>
<dbReference type="SUPFAM" id="SSF52799">
    <property type="entry name" value="(Phosphotyrosine protein) phosphatases II"/>
    <property type="match status" value="1"/>
</dbReference>
<dbReference type="EMBL" id="GGLE01001505">
    <property type="protein sequence ID" value="MBY05631.1"/>
    <property type="molecule type" value="Transcribed_RNA"/>
</dbReference>
<dbReference type="CDD" id="cd01446">
    <property type="entry name" value="DSP_MapKP"/>
    <property type="match status" value="1"/>
</dbReference>
<dbReference type="GO" id="GO:0008330">
    <property type="term" value="F:protein tyrosine/threonine phosphatase activity"/>
    <property type="evidence" value="ECO:0007669"/>
    <property type="project" value="TreeGrafter"/>
</dbReference>
<evidence type="ECO:0000259" key="8">
    <source>
        <dbReference type="PROSITE" id="PS50054"/>
    </source>
</evidence>
<proteinExistence type="inferred from homology"/>
<dbReference type="InterPro" id="IPR020422">
    <property type="entry name" value="TYR_PHOSPHATASE_DUAL_dom"/>
</dbReference>
<dbReference type="InterPro" id="IPR036873">
    <property type="entry name" value="Rhodanese-like_dom_sf"/>
</dbReference>
<dbReference type="GO" id="GO:0033550">
    <property type="term" value="F:MAP kinase tyrosine phosphatase activity"/>
    <property type="evidence" value="ECO:0007669"/>
    <property type="project" value="TreeGrafter"/>
</dbReference>
<evidence type="ECO:0000259" key="10">
    <source>
        <dbReference type="PROSITE" id="PS50206"/>
    </source>
</evidence>
<sequence length="402" mass="44466">MPSLDYSAEMSGSSTIVPPEWVVCRIRDPTVELLVLDCRSPDAFARSRVRGALGVSLPASVLMLRRLADGKLCVSSVVREPRYREWFKSRYRTVPIVLYDSEGLDSEGQVSNVLLQRLRQDGCEVYSLQGGFAEFRSRCPEWCESGTNDGSGDVLGSSTPTSAAALLGLETLRISVVPLDPLVTGDVEDRCDSGLARDDSPSGAADPPFPVQIIPFLFLGNEENSTDLEALERNNIRYVLNVTHNLANAFEGLDRGIKYMKIPIEDHWSQNLSSFFPQAIAFIDEARQKRVGVLVHCLAGVSRSVTVTLAYLMQKHKMPLNDAYDFVKKRKANIAPNFNFLGQLLDFENLLNLKPSHCFCGGSPASSDEGIVRPTSCRCRTLHFTSPTRTTPDSGIDLDRWT</sequence>
<dbReference type="Gene3D" id="3.40.250.10">
    <property type="entry name" value="Rhodanese-like domain"/>
    <property type="match status" value="1"/>
</dbReference>
<dbReference type="SMART" id="SM00195">
    <property type="entry name" value="DSPc"/>
    <property type="match status" value="1"/>
</dbReference>
<accession>A0A2R5L802</accession>
<dbReference type="RefSeq" id="XP_064486914.1">
    <property type="nucleotide sequence ID" value="XM_064630844.1"/>
</dbReference>
<dbReference type="PROSITE" id="PS50206">
    <property type="entry name" value="RHODANESE_3"/>
    <property type="match status" value="1"/>
</dbReference>
<feature type="domain" description="Rhodanese" evidence="10">
    <location>
        <begin position="29"/>
        <end position="144"/>
    </location>
</feature>
<feature type="domain" description="Tyrosine specific protein phosphatases" evidence="9">
    <location>
        <begin position="273"/>
        <end position="334"/>
    </location>
</feature>
<name>A0A2R5L802_9ACAR</name>
<dbReference type="AlphaFoldDB" id="A0A2R5L802"/>
<protein>
    <recommendedName>
        <fullName evidence="3">protein-tyrosine-phosphatase</fullName>
        <ecNumber evidence="3">3.1.3.48</ecNumber>
    </recommendedName>
</protein>
<keyword evidence="6" id="KW-0904">Protein phosphatase</keyword>
<dbReference type="Pfam" id="PF00581">
    <property type="entry name" value="Rhodanese"/>
    <property type="match status" value="1"/>
</dbReference>
<dbReference type="GO" id="GO:0005829">
    <property type="term" value="C:cytosol"/>
    <property type="evidence" value="ECO:0007669"/>
    <property type="project" value="TreeGrafter"/>
</dbReference>
<feature type="domain" description="Tyrosine-protein phosphatase" evidence="8">
    <location>
        <begin position="209"/>
        <end position="353"/>
    </location>
</feature>
<dbReference type="InterPro" id="IPR029021">
    <property type="entry name" value="Prot-tyrosine_phosphatase-like"/>
</dbReference>
<dbReference type="Pfam" id="PF00782">
    <property type="entry name" value="DSPc"/>
    <property type="match status" value="1"/>
</dbReference>
<evidence type="ECO:0000313" key="11">
    <source>
        <dbReference type="EMBL" id="MBY05631.1"/>
    </source>
</evidence>
<dbReference type="InterPro" id="IPR000387">
    <property type="entry name" value="Tyr_Pase_dom"/>
</dbReference>
<evidence type="ECO:0000259" key="9">
    <source>
        <dbReference type="PROSITE" id="PS50056"/>
    </source>
</evidence>
<keyword evidence="5" id="KW-0378">Hydrolase</keyword>
<evidence type="ECO:0000256" key="7">
    <source>
        <dbReference type="ARBA" id="ARBA00051722"/>
    </source>
</evidence>
<keyword evidence="4" id="KW-0963">Cytoplasm</keyword>
<dbReference type="GeneID" id="135399126"/>
<dbReference type="EC" id="3.1.3.48" evidence="3"/>
<evidence type="ECO:0000256" key="3">
    <source>
        <dbReference type="ARBA" id="ARBA00013064"/>
    </source>
</evidence>
<evidence type="ECO:0000256" key="1">
    <source>
        <dbReference type="ARBA" id="ARBA00004496"/>
    </source>
</evidence>
<dbReference type="PRINTS" id="PR01764">
    <property type="entry name" value="MAPKPHPHTASE"/>
</dbReference>
<dbReference type="Gene3D" id="3.90.190.10">
    <property type="entry name" value="Protein tyrosine phosphatase superfamily"/>
    <property type="match status" value="1"/>
</dbReference>
<dbReference type="InterPro" id="IPR008343">
    <property type="entry name" value="MKP"/>
</dbReference>
<dbReference type="FunFam" id="3.40.250.10:FF:000054">
    <property type="entry name" value="Dual specificity phosphatase 9"/>
    <property type="match status" value="1"/>
</dbReference>
<dbReference type="FunFam" id="3.90.190.10:FF:000011">
    <property type="entry name" value="Dual specificity phosphatase 6"/>
    <property type="match status" value="1"/>
</dbReference>
<dbReference type="PANTHER" id="PTHR10159:SF519">
    <property type="entry name" value="DUAL SPECIFICITY PROTEIN PHOSPHATASE MPK3"/>
    <property type="match status" value="1"/>
</dbReference>
<dbReference type="SMART" id="SM00450">
    <property type="entry name" value="RHOD"/>
    <property type="match status" value="1"/>
</dbReference>
<dbReference type="GO" id="GO:0017017">
    <property type="term" value="F:MAP kinase tyrosine/serine/threonine phosphatase activity"/>
    <property type="evidence" value="ECO:0007669"/>
    <property type="project" value="InterPro"/>
</dbReference>
<organism evidence="11">
    <name type="scientific">Ornithodoros turicata</name>
    <dbReference type="NCBI Taxonomy" id="34597"/>
    <lineage>
        <taxon>Eukaryota</taxon>
        <taxon>Metazoa</taxon>
        <taxon>Ecdysozoa</taxon>
        <taxon>Arthropoda</taxon>
        <taxon>Chelicerata</taxon>
        <taxon>Arachnida</taxon>
        <taxon>Acari</taxon>
        <taxon>Parasitiformes</taxon>
        <taxon>Ixodida</taxon>
        <taxon>Ixodoidea</taxon>
        <taxon>Argasidae</taxon>
        <taxon>Ornithodorinae</taxon>
        <taxon>Ornithodoros</taxon>
    </lineage>
</organism>
<dbReference type="InterPro" id="IPR000340">
    <property type="entry name" value="Dual-sp_phosphatase_cat-dom"/>
</dbReference>
<dbReference type="PANTHER" id="PTHR10159">
    <property type="entry name" value="DUAL SPECIFICITY PROTEIN PHOSPHATASE"/>
    <property type="match status" value="1"/>
</dbReference>
<evidence type="ECO:0000256" key="6">
    <source>
        <dbReference type="ARBA" id="ARBA00022912"/>
    </source>
</evidence>
<dbReference type="SUPFAM" id="SSF52821">
    <property type="entry name" value="Rhodanese/Cell cycle control phosphatase"/>
    <property type="match status" value="1"/>
</dbReference>
<dbReference type="InterPro" id="IPR001763">
    <property type="entry name" value="Rhodanese-like_dom"/>
</dbReference>
<reference evidence="11" key="1">
    <citation type="submission" date="2018-03" db="EMBL/GenBank/DDBJ databases">
        <title>The relapsing fever spirochete Borrelia turicatae persists in the highly oxidative environment of its soft-bodied tick vector.</title>
        <authorList>
            <person name="Bourret T.J."/>
            <person name="Boyle W.K."/>
            <person name="Valenzuela J.G."/>
            <person name="Oliveira F."/>
            <person name="Lopez J.E."/>
        </authorList>
    </citation>
    <scope>NUCLEOTIDE SEQUENCE</scope>
    <source>
        <strain evidence="11">Kansas strain/isolate</strain>
        <tissue evidence="11">Salivary glands</tissue>
    </source>
</reference>
<evidence type="ECO:0000256" key="5">
    <source>
        <dbReference type="ARBA" id="ARBA00022801"/>
    </source>
</evidence>